<evidence type="ECO:0000313" key="9">
    <source>
        <dbReference type="Proteomes" id="UP000008385"/>
    </source>
</evidence>
<dbReference type="HOGENOM" id="CLU_008878_2_0_4"/>
<dbReference type="InterPro" id="IPR007867">
    <property type="entry name" value="GMC_OxRtase_C"/>
</dbReference>
<dbReference type="Gene3D" id="3.50.50.60">
    <property type="entry name" value="FAD/NAD(P)-binding domain"/>
    <property type="match status" value="2"/>
</dbReference>
<reference evidence="9" key="1">
    <citation type="submission" date="2006-01" db="EMBL/GenBank/DDBJ databases">
        <title>Genome of the cyst-dividing bacterium Ramlibacter tataouinensis.</title>
        <authorList>
            <person name="Barakat M."/>
            <person name="Ortet P."/>
            <person name="De Luca G."/>
            <person name="Jourlin-Castelli C."/>
            <person name="Ansaldi M."/>
            <person name="Py B."/>
            <person name="Fichant G."/>
            <person name="Coutinho P."/>
            <person name="Voulhoux R."/>
            <person name="Bastien O."/>
            <person name="Roy S."/>
            <person name="Marechal E."/>
            <person name="Henrissat B."/>
            <person name="Quentin Y."/>
            <person name="Noirot P."/>
            <person name="Filloux A."/>
            <person name="Mejean V."/>
            <person name="DuBow M."/>
            <person name="Barras F."/>
            <person name="Heulin T."/>
        </authorList>
    </citation>
    <scope>NUCLEOTIDE SEQUENCE [LARGE SCALE GENOMIC DNA]</scope>
    <source>
        <strain evidence="9">ATCC BAA-407 / DSM 14655 / LMG 21543 / TTB310</strain>
    </source>
</reference>
<dbReference type="Pfam" id="PF05199">
    <property type="entry name" value="GMC_oxred_C"/>
    <property type="match status" value="1"/>
</dbReference>
<name>F5XWU5_RAMTT</name>
<dbReference type="Pfam" id="PF00732">
    <property type="entry name" value="GMC_oxred_N"/>
    <property type="match status" value="1"/>
</dbReference>
<proteinExistence type="inferred from homology"/>
<reference evidence="8 9" key="2">
    <citation type="journal article" date="2011" name="PLoS ONE">
        <title>The Cyst-Dividing Bacterium Ramlibacter tataouinensis TTB310 Genome Reveals a Well-Stocked Toolbox for Adaptation to a Desert Environment.</title>
        <authorList>
            <person name="De Luca G."/>
            <person name="Barakat M."/>
            <person name="Ortet P."/>
            <person name="Fochesato S."/>
            <person name="Jourlin-Castelli C."/>
            <person name="Ansaldi M."/>
            <person name="Py B."/>
            <person name="Fichant G."/>
            <person name="Coutinho P.M."/>
            <person name="Voulhoux R."/>
            <person name="Bastien O."/>
            <person name="Marechal E."/>
            <person name="Henrissat B."/>
            <person name="Quentin Y."/>
            <person name="Noirot P."/>
            <person name="Filloux A."/>
            <person name="Mejean V."/>
            <person name="Dubow M.S."/>
            <person name="Barras F."/>
            <person name="Barbe V."/>
            <person name="Weissenbach J."/>
            <person name="Mihalcescu I."/>
            <person name="Vermeglio A."/>
            <person name="Achouak W."/>
            <person name="Heulin T."/>
        </authorList>
    </citation>
    <scope>NUCLEOTIDE SEQUENCE [LARGE SCALE GENOMIC DNA]</scope>
    <source>
        <strain evidence="9">ATCC BAA-407 / DSM 14655 / LMG 21543 / TTB310</strain>
    </source>
</reference>
<dbReference type="InterPro" id="IPR000172">
    <property type="entry name" value="GMC_OxRdtase_N"/>
</dbReference>
<dbReference type="GO" id="GO:0050660">
    <property type="term" value="F:flavin adenine dinucleotide binding"/>
    <property type="evidence" value="ECO:0007669"/>
    <property type="project" value="InterPro"/>
</dbReference>
<sequence>MAARRPEVDAVLIGVGLVGTLLGRELTRAGLKVVGLERGEARDTVPDFQGPQVHDELRYAVRKALMSDNAKETLTFRHTSRGTALPVRRWESFLPGSGLGGSIVHWNGQTFRFQEDDFRQRSRLIERYGSKFIPADVTIQDWGVTAAELEPHFDRFEYLLGTSGKAGNLQGKKIPGGNIFEDPRSREYPTPPQKEPYGSAIFRKAADNLGYHTYPQPSCNLSQPYTNPEGLSLKTCTFCGFCERFGCEHFAKSTPLTVLLPVLLKDPNFELRTGCNVLRINLDGARKTATGVTYAGPNGEEVEQPASLVIVGMYAQNNARMLLLSGIGAPYDPATGKGVVGRNYAYQTMSYPQVFFDESININPFMRSGANGTMISDFAGDNFDHGPLGFIGGAYIGEIMTNGRPIGFHPTPPGTPRWGSAWKKAVARHYNHTSTINVHGSSVATRHNYLDLDPTYKDAWGLPLLRMTFDFPENDLRMSAYCTEKAVEIGRSMGGRLVTGAPRKRPYDMTEYQTTHNTGGTIMGTDPSTSVVNRYLQSWDVSNVFVIGASNFPQNGSYNPTDTVGALAYWSADAIVRKYLKSPGPLVPR</sequence>
<dbReference type="GO" id="GO:0016614">
    <property type="term" value="F:oxidoreductase activity, acting on CH-OH group of donors"/>
    <property type="evidence" value="ECO:0007669"/>
    <property type="project" value="InterPro"/>
</dbReference>
<organism evidence="8 9">
    <name type="scientific">Ramlibacter tataouinensis (strain ATCC BAA-407 / DSM 14655 / LMG 21543 / TTB310)</name>
    <dbReference type="NCBI Taxonomy" id="365046"/>
    <lineage>
        <taxon>Bacteria</taxon>
        <taxon>Pseudomonadati</taxon>
        <taxon>Pseudomonadota</taxon>
        <taxon>Betaproteobacteria</taxon>
        <taxon>Burkholderiales</taxon>
        <taxon>Comamonadaceae</taxon>
        <taxon>Ramlibacter</taxon>
    </lineage>
</organism>
<keyword evidence="9" id="KW-1185">Reference proteome</keyword>
<dbReference type="PANTHER" id="PTHR46056:SF12">
    <property type="entry name" value="LONG-CHAIN-ALCOHOL OXIDASE"/>
    <property type="match status" value="1"/>
</dbReference>
<dbReference type="Proteomes" id="UP000008385">
    <property type="component" value="Chromosome"/>
</dbReference>
<feature type="region of interest" description="Disordered" evidence="5">
    <location>
        <begin position="171"/>
        <end position="196"/>
    </location>
</feature>
<evidence type="ECO:0000259" key="7">
    <source>
        <dbReference type="Pfam" id="PF05199"/>
    </source>
</evidence>
<evidence type="ECO:0000313" key="8">
    <source>
        <dbReference type="EMBL" id="AEG91706.1"/>
    </source>
</evidence>
<evidence type="ECO:0000256" key="4">
    <source>
        <dbReference type="ARBA" id="ARBA00023002"/>
    </source>
</evidence>
<accession>F5XWU5</accession>
<dbReference type="KEGG" id="rta:Rta_06280"/>
<dbReference type="AlphaFoldDB" id="F5XWU5"/>
<dbReference type="SUPFAM" id="SSF54373">
    <property type="entry name" value="FAD-linked reductases, C-terminal domain"/>
    <property type="match status" value="1"/>
</dbReference>
<comment type="similarity">
    <text evidence="1">Belongs to the GMC oxidoreductase family.</text>
</comment>
<dbReference type="PANTHER" id="PTHR46056">
    <property type="entry name" value="LONG-CHAIN-ALCOHOL OXIDASE"/>
    <property type="match status" value="1"/>
</dbReference>
<keyword evidence="4" id="KW-0560">Oxidoreductase</keyword>
<evidence type="ECO:0000256" key="2">
    <source>
        <dbReference type="ARBA" id="ARBA00022630"/>
    </source>
</evidence>
<dbReference type="OrthoDB" id="9787779at2"/>
<feature type="domain" description="Glucose-methanol-choline oxidoreductase C-terminal" evidence="7">
    <location>
        <begin position="446"/>
        <end position="568"/>
    </location>
</feature>
<dbReference type="RefSeq" id="WP_013899939.1">
    <property type="nucleotide sequence ID" value="NC_015677.1"/>
</dbReference>
<dbReference type="InterPro" id="IPR036188">
    <property type="entry name" value="FAD/NAD-bd_sf"/>
</dbReference>
<evidence type="ECO:0000256" key="1">
    <source>
        <dbReference type="ARBA" id="ARBA00010790"/>
    </source>
</evidence>
<protein>
    <submittedName>
        <fullName evidence="8">Candidate oxidoreductase</fullName>
    </submittedName>
</protein>
<keyword evidence="2" id="KW-0285">Flavoprotein</keyword>
<gene>
    <name evidence="8" type="ordered locus">Rta_06280</name>
</gene>
<feature type="domain" description="Glucose-methanol-choline oxidoreductase N-terminal" evidence="6">
    <location>
        <begin position="234"/>
        <end position="344"/>
    </location>
</feature>
<dbReference type="eggNOG" id="COG2303">
    <property type="taxonomic scope" value="Bacteria"/>
</dbReference>
<dbReference type="EMBL" id="CP000245">
    <property type="protein sequence ID" value="AEG91706.1"/>
    <property type="molecule type" value="Genomic_DNA"/>
</dbReference>
<keyword evidence="3" id="KW-0274">FAD</keyword>
<dbReference type="STRING" id="365046.Rta_06280"/>
<evidence type="ECO:0000256" key="5">
    <source>
        <dbReference type="SAM" id="MobiDB-lite"/>
    </source>
</evidence>
<evidence type="ECO:0000256" key="3">
    <source>
        <dbReference type="ARBA" id="ARBA00022827"/>
    </source>
</evidence>
<evidence type="ECO:0000259" key="6">
    <source>
        <dbReference type="Pfam" id="PF00732"/>
    </source>
</evidence>
<dbReference type="SUPFAM" id="SSF51905">
    <property type="entry name" value="FAD/NAD(P)-binding domain"/>
    <property type="match status" value="1"/>
</dbReference>
<dbReference type="PATRIC" id="fig|365046.3.peg.643"/>